<evidence type="ECO:0000256" key="1">
    <source>
        <dbReference type="ARBA" id="ARBA00022491"/>
    </source>
</evidence>
<proteinExistence type="predicted"/>
<dbReference type="PROSITE" id="PS50977">
    <property type="entry name" value="HTH_TETR_2"/>
    <property type="match status" value="1"/>
</dbReference>
<evidence type="ECO:0000259" key="6">
    <source>
        <dbReference type="PROSITE" id="PS50977"/>
    </source>
</evidence>
<protein>
    <submittedName>
        <fullName evidence="7">TetR/AcrR family transcriptional regulator</fullName>
    </submittedName>
</protein>
<reference evidence="8" key="1">
    <citation type="journal article" date="2019" name="Int. J. Syst. Evol. Microbiol.">
        <title>The Global Catalogue of Microorganisms (GCM) 10K type strain sequencing project: providing services to taxonomists for standard genome sequencing and annotation.</title>
        <authorList>
            <consortium name="The Broad Institute Genomics Platform"/>
            <consortium name="The Broad Institute Genome Sequencing Center for Infectious Disease"/>
            <person name="Wu L."/>
            <person name="Ma J."/>
        </authorList>
    </citation>
    <scope>NUCLEOTIDE SEQUENCE [LARGE SCALE GENOMIC DNA]</scope>
    <source>
        <strain evidence="8">CGMCC 1.12859</strain>
    </source>
</reference>
<dbReference type="PANTHER" id="PTHR30055">
    <property type="entry name" value="HTH-TYPE TRANSCRIPTIONAL REGULATOR RUTR"/>
    <property type="match status" value="1"/>
</dbReference>
<dbReference type="Pfam" id="PF00440">
    <property type="entry name" value="TetR_N"/>
    <property type="match status" value="1"/>
</dbReference>
<feature type="domain" description="HTH tetR-type" evidence="6">
    <location>
        <begin position="10"/>
        <end position="70"/>
    </location>
</feature>
<comment type="caution">
    <text evidence="7">The sequence shown here is derived from an EMBL/GenBank/DDBJ whole genome shotgun (WGS) entry which is preliminary data.</text>
</comment>
<feature type="DNA-binding region" description="H-T-H motif" evidence="5">
    <location>
        <begin position="33"/>
        <end position="52"/>
    </location>
</feature>
<gene>
    <name evidence="7" type="ORF">ACFQMG_32400</name>
</gene>
<name>A0ABW2G431_9ACTN</name>
<dbReference type="InterPro" id="IPR036271">
    <property type="entry name" value="Tet_transcr_reg_TetR-rel_C_sf"/>
</dbReference>
<keyword evidence="1" id="KW-0678">Repressor</keyword>
<evidence type="ECO:0000256" key="3">
    <source>
        <dbReference type="ARBA" id="ARBA00023125"/>
    </source>
</evidence>
<evidence type="ECO:0000256" key="4">
    <source>
        <dbReference type="ARBA" id="ARBA00023163"/>
    </source>
</evidence>
<evidence type="ECO:0000313" key="7">
    <source>
        <dbReference type="EMBL" id="MFC7184263.1"/>
    </source>
</evidence>
<dbReference type="InterPro" id="IPR009057">
    <property type="entry name" value="Homeodomain-like_sf"/>
</dbReference>
<dbReference type="Proteomes" id="UP001596435">
    <property type="component" value="Unassembled WGS sequence"/>
</dbReference>
<evidence type="ECO:0000256" key="2">
    <source>
        <dbReference type="ARBA" id="ARBA00023015"/>
    </source>
</evidence>
<keyword evidence="8" id="KW-1185">Reference proteome</keyword>
<dbReference type="RefSeq" id="WP_345705456.1">
    <property type="nucleotide sequence ID" value="NZ_BAABKV010000001.1"/>
</dbReference>
<organism evidence="7 8">
    <name type="scientific">Kitasatospora paranensis</name>
    <dbReference type="NCBI Taxonomy" id="258053"/>
    <lineage>
        <taxon>Bacteria</taxon>
        <taxon>Bacillati</taxon>
        <taxon>Actinomycetota</taxon>
        <taxon>Actinomycetes</taxon>
        <taxon>Kitasatosporales</taxon>
        <taxon>Streptomycetaceae</taxon>
        <taxon>Kitasatospora</taxon>
    </lineage>
</organism>
<accession>A0ABW2G431</accession>
<dbReference type="Gene3D" id="1.10.357.10">
    <property type="entry name" value="Tetracycline Repressor, domain 2"/>
    <property type="match status" value="1"/>
</dbReference>
<evidence type="ECO:0000256" key="5">
    <source>
        <dbReference type="PROSITE-ProRule" id="PRU00335"/>
    </source>
</evidence>
<dbReference type="PANTHER" id="PTHR30055:SF200">
    <property type="entry name" value="HTH-TYPE TRANSCRIPTIONAL REPRESSOR BDCR"/>
    <property type="match status" value="1"/>
</dbReference>
<keyword evidence="4" id="KW-0804">Transcription</keyword>
<evidence type="ECO:0000313" key="8">
    <source>
        <dbReference type="Proteomes" id="UP001596435"/>
    </source>
</evidence>
<keyword evidence="2" id="KW-0805">Transcription regulation</keyword>
<sequence>MAEPRARRPARPREEVFATARAAIAEHGLDKLTMAGLGKQLQMSAGHLLYYFGSKDQLLLETLRWSEDQLGERRRAALARPDLDVRQRLTAYGDLYLPEGPGDPRWILWVEVWGRSPASAEIRQGQLEIEAPWQADLVALLQEGIDGGEFRIPDGRPGDRAGIEGRARQIRAVLDGFAVPLAIGLPGADRADALAQVASVTTALLGAG</sequence>
<dbReference type="SUPFAM" id="SSF46689">
    <property type="entry name" value="Homeodomain-like"/>
    <property type="match status" value="1"/>
</dbReference>
<dbReference type="InterPro" id="IPR050109">
    <property type="entry name" value="HTH-type_TetR-like_transc_reg"/>
</dbReference>
<dbReference type="InterPro" id="IPR039538">
    <property type="entry name" value="BetI_C"/>
</dbReference>
<dbReference type="Pfam" id="PF13977">
    <property type="entry name" value="TetR_C_6"/>
    <property type="match status" value="1"/>
</dbReference>
<dbReference type="SUPFAM" id="SSF48498">
    <property type="entry name" value="Tetracyclin repressor-like, C-terminal domain"/>
    <property type="match status" value="1"/>
</dbReference>
<dbReference type="InterPro" id="IPR001647">
    <property type="entry name" value="HTH_TetR"/>
</dbReference>
<dbReference type="EMBL" id="JBHTAJ010000094">
    <property type="protein sequence ID" value="MFC7184263.1"/>
    <property type="molecule type" value="Genomic_DNA"/>
</dbReference>
<keyword evidence="3 5" id="KW-0238">DNA-binding</keyword>